<dbReference type="STRING" id="638302.HMPREF0908_0958"/>
<dbReference type="InterPro" id="IPR014721">
    <property type="entry name" value="Ribsml_uS5_D2-typ_fold_subgr"/>
</dbReference>
<gene>
    <name evidence="1" type="ORF">HMPREF0908_0958</name>
</gene>
<sequence>MTLGIDGRMIDVEVDVSPGRPGFELVGLPDTSIKESKERVHTAIRNSGIQLRQERVTVNLTPVDVRKDNSGLDLPIAVGLLASYGMVPEAAVQQALFSAELSLDGNCRPISGILPMAITARERGTEFYVAPSNADEALLVDGLKVYAVENLAQLVRHLTGMEMLTPAVPHPTEQKKDAAFTDDFADVQGQYQAKRALEIAAAGGIMYGISCVRVYFHSTIMYI</sequence>
<accession>C4V364</accession>
<dbReference type="eggNOG" id="COG0606">
    <property type="taxonomic scope" value="Bacteria"/>
</dbReference>
<evidence type="ECO:0000313" key="1">
    <source>
        <dbReference type="EMBL" id="EEQ48676.1"/>
    </source>
</evidence>
<dbReference type="SUPFAM" id="SSF54211">
    <property type="entry name" value="Ribosomal protein S5 domain 2-like"/>
    <property type="match status" value="1"/>
</dbReference>
<reference evidence="1 2" key="1">
    <citation type="submission" date="2009-04" db="EMBL/GenBank/DDBJ databases">
        <authorList>
            <person name="Qin X."/>
            <person name="Bachman B."/>
            <person name="Battles P."/>
            <person name="Bell A."/>
            <person name="Bess C."/>
            <person name="Bickham C."/>
            <person name="Chaboub L."/>
            <person name="Chen D."/>
            <person name="Coyle M."/>
            <person name="Deiros D.R."/>
            <person name="Dinh H."/>
            <person name="Forbes L."/>
            <person name="Fowler G."/>
            <person name="Francisco L."/>
            <person name="Fu Q."/>
            <person name="Gubbala S."/>
            <person name="Hale W."/>
            <person name="Han Y."/>
            <person name="Hemphill L."/>
            <person name="Highlander S.K."/>
            <person name="Hirani K."/>
            <person name="Hogues M."/>
            <person name="Jackson L."/>
            <person name="Jakkamsetti A."/>
            <person name="Javaid M."/>
            <person name="Jiang H."/>
            <person name="Korchina V."/>
            <person name="Kovar C."/>
            <person name="Lara F."/>
            <person name="Lee S."/>
            <person name="Mata R."/>
            <person name="Mathew T."/>
            <person name="Moen C."/>
            <person name="Morales K."/>
            <person name="Munidasa M."/>
            <person name="Nazareth L."/>
            <person name="Ngo R."/>
            <person name="Nguyen L."/>
            <person name="Okwuonu G."/>
            <person name="Ongeri F."/>
            <person name="Patil S."/>
            <person name="Petrosino J."/>
            <person name="Pham C."/>
            <person name="Pham P."/>
            <person name="Pu L.-L."/>
            <person name="Puazo M."/>
            <person name="Raj R."/>
            <person name="Reid J."/>
            <person name="Rouhana J."/>
            <person name="Saada N."/>
            <person name="Shang Y."/>
            <person name="Simmons D."/>
            <person name="Thornton R."/>
            <person name="Warren J."/>
            <person name="Weissenberger G."/>
            <person name="Zhang J."/>
            <person name="Zhang L."/>
            <person name="Zhou C."/>
            <person name="Zhu D."/>
            <person name="Muzny D."/>
            <person name="Worley K."/>
            <person name="Gibbs R."/>
        </authorList>
    </citation>
    <scope>NUCLEOTIDE SEQUENCE [LARGE SCALE GENOMIC DNA]</scope>
    <source>
        <strain evidence="1 2">ATCC 43531</strain>
    </source>
</reference>
<dbReference type="HOGENOM" id="CLU_026145_0_1_9"/>
<name>C4V364_9FIRM</name>
<protein>
    <recommendedName>
        <fullName evidence="3">Mg chelatase-like protein</fullName>
    </recommendedName>
</protein>
<keyword evidence="2" id="KW-1185">Reference proteome</keyword>
<dbReference type="Gene3D" id="3.30.230.10">
    <property type="match status" value="1"/>
</dbReference>
<organism evidence="1 2">
    <name type="scientific">Selenomonas flueggei ATCC 43531</name>
    <dbReference type="NCBI Taxonomy" id="638302"/>
    <lineage>
        <taxon>Bacteria</taxon>
        <taxon>Bacillati</taxon>
        <taxon>Bacillota</taxon>
        <taxon>Negativicutes</taxon>
        <taxon>Selenomonadales</taxon>
        <taxon>Selenomonadaceae</taxon>
        <taxon>Selenomonas</taxon>
    </lineage>
</organism>
<proteinExistence type="predicted"/>
<comment type="caution">
    <text evidence="1">The sequence shown here is derived from an EMBL/GenBank/DDBJ whole genome shotgun (WGS) entry which is preliminary data.</text>
</comment>
<dbReference type="Proteomes" id="UP000005309">
    <property type="component" value="Unassembled WGS sequence"/>
</dbReference>
<dbReference type="Pfam" id="PF13541">
    <property type="entry name" value="ChlI"/>
    <property type="match status" value="1"/>
</dbReference>
<evidence type="ECO:0000313" key="2">
    <source>
        <dbReference type="Proteomes" id="UP000005309"/>
    </source>
</evidence>
<dbReference type="AlphaFoldDB" id="C4V364"/>
<dbReference type="InterPro" id="IPR020568">
    <property type="entry name" value="Ribosomal_Su5_D2-typ_SF"/>
</dbReference>
<dbReference type="EMBL" id="ACLA01000013">
    <property type="protein sequence ID" value="EEQ48676.1"/>
    <property type="molecule type" value="Genomic_DNA"/>
</dbReference>
<evidence type="ECO:0008006" key="3">
    <source>
        <dbReference type="Google" id="ProtNLM"/>
    </source>
</evidence>